<dbReference type="OrthoDB" id="5982705at2759"/>
<dbReference type="Pfam" id="PF00335">
    <property type="entry name" value="Tetraspanin"/>
    <property type="match status" value="2"/>
</dbReference>
<sequence>MVLLDVGEFSHFLESKVLAPPIVMIVAGCIVFLIAFLGCCGAIKESYSMLIAFAVLLLVIFIVEMAVGIAAGMAKDEFSNAMRSSLKKSLNNYTINDQDRKAWDTVQRKGITFHCQSPAAPHQGAPLGSSHQEHQGTISDVSLENITLTLVEFTTLFAVLLLVIFIVEMAVGIAAGMAKDEFSNAMRSSLKKSLNNYTINDQDRKAWDTVQRKPPASANAFCRNTLDDTVIFQDGCYQKLKNKVKDNIVLIMGVGIGVAFIELAGIVLACCLASAIKKEEELKQVTVLRVWNEIEEDNKRWREMEEERLRNQKKSST</sequence>
<name>A0A482WXL1_LAOST</name>
<gene>
    <name evidence="6" type="ORF">LSTR_LSTR007162</name>
</gene>
<dbReference type="Proteomes" id="UP000291343">
    <property type="component" value="Unassembled WGS sequence"/>
</dbReference>
<dbReference type="PRINTS" id="PR00259">
    <property type="entry name" value="TMFOUR"/>
</dbReference>
<dbReference type="GO" id="GO:0005886">
    <property type="term" value="C:plasma membrane"/>
    <property type="evidence" value="ECO:0007669"/>
    <property type="project" value="TreeGrafter"/>
</dbReference>
<evidence type="ECO:0000256" key="3">
    <source>
        <dbReference type="ARBA" id="ARBA00022989"/>
    </source>
</evidence>
<protein>
    <recommendedName>
        <fullName evidence="8">Tetraspanin</fullName>
    </recommendedName>
</protein>
<dbReference type="AlphaFoldDB" id="A0A482WXL1"/>
<organism evidence="6 7">
    <name type="scientific">Laodelphax striatellus</name>
    <name type="common">Small brown planthopper</name>
    <name type="synonym">Delphax striatella</name>
    <dbReference type="NCBI Taxonomy" id="195883"/>
    <lineage>
        <taxon>Eukaryota</taxon>
        <taxon>Metazoa</taxon>
        <taxon>Ecdysozoa</taxon>
        <taxon>Arthropoda</taxon>
        <taxon>Hexapoda</taxon>
        <taxon>Insecta</taxon>
        <taxon>Pterygota</taxon>
        <taxon>Neoptera</taxon>
        <taxon>Paraneoptera</taxon>
        <taxon>Hemiptera</taxon>
        <taxon>Auchenorrhyncha</taxon>
        <taxon>Fulgoroidea</taxon>
        <taxon>Delphacidae</taxon>
        <taxon>Criomorphinae</taxon>
        <taxon>Laodelphax</taxon>
    </lineage>
</organism>
<evidence type="ECO:0000313" key="6">
    <source>
        <dbReference type="EMBL" id="RZF37800.1"/>
    </source>
</evidence>
<proteinExistence type="predicted"/>
<feature type="transmembrane region" description="Helical" evidence="5">
    <location>
        <begin position="156"/>
        <end position="178"/>
    </location>
</feature>
<evidence type="ECO:0000256" key="2">
    <source>
        <dbReference type="ARBA" id="ARBA00022692"/>
    </source>
</evidence>
<reference evidence="6 7" key="1">
    <citation type="journal article" date="2017" name="Gigascience">
        <title>Genome sequence of the small brown planthopper, Laodelphax striatellus.</title>
        <authorList>
            <person name="Zhu J."/>
            <person name="Jiang F."/>
            <person name="Wang X."/>
            <person name="Yang P."/>
            <person name="Bao Y."/>
            <person name="Zhao W."/>
            <person name="Wang W."/>
            <person name="Lu H."/>
            <person name="Wang Q."/>
            <person name="Cui N."/>
            <person name="Li J."/>
            <person name="Chen X."/>
            <person name="Luo L."/>
            <person name="Yu J."/>
            <person name="Kang L."/>
            <person name="Cui F."/>
        </authorList>
    </citation>
    <scope>NUCLEOTIDE SEQUENCE [LARGE SCALE GENOMIC DNA]</scope>
    <source>
        <strain evidence="6">Lst14</strain>
    </source>
</reference>
<evidence type="ECO:0008006" key="8">
    <source>
        <dbReference type="Google" id="ProtNLM"/>
    </source>
</evidence>
<feature type="transmembrane region" description="Helical" evidence="5">
    <location>
        <begin position="22"/>
        <end position="43"/>
    </location>
</feature>
<comment type="subcellular location">
    <subcellularLocation>
        <location evidence="1">Membrane</location>
        <topology evidence="1">Multi-pass membrane protein</topology>
    </subcellularLocation>
</comment>
<comment type="caution">
    <text evidence="6">The sequence shown here is derived from an EMBL/GenBank/DDBJ whole genome shotgun (WGS) entry which is preliminary data.</text>
</comment>
<keyword evidence="3 5" id="KW-1133">Transmembrane helix</keyword>
<evidence type="ECO:0000256" key="4">
    <source>
        <dbReference type="ARBA" id="ARBA00023136"/>
    </source>
</evidence>
<keyword evidence="7" id="KW-1185">Reference proteome</keyword>
<dbReference type="PANTHER" id="PTHR19282">
    <property type="entry name" value="TETRASPANIN"/>
    <property type="match status" value="1"/>
</dbReference>
<evidence type="ECO:0000256" key="5">
    <source>
        <dbReference type="SAM" id="Phobius"/>
    </source>
</evidence>
<keyword evidence="4 5" id="KW-0472">Membrane</keyword>
<feature type="transmembrane region" description="Helical" evidence="5">
    <location>
        <begin position="50"/>
        <end position="74"/>
    </location>
</feature>
<dbReference type="EMBL" id="QKKF02023298">
    <property type="protein sequence ID" value="RZF37800.1"/>
    <property type="molecule type" value="Genomic_DNA"/>
</dbReference>
<dbReference type="PANTHER" id="PTHR19282:SF273">
    <property type="entry name" value="TETRASPANIN"/>
    <property type="match status" value="1"/>
</dbReference>
<evidence type="ECO:0000313" key="7">
    <source>
        <dbReference type="Proteomes" id="UP000291343"/>
    </source>
</evidence>
<keyword evidence="2 5" id="KW-0812">Transmembrane</keyword>
<evidence type="ECO:0000256" key="1">
    <source>
        <dbReference type="ARBA" id="ARBA00004141"/>
    </source>
</evidence>
<dbReference type="STRING" id="195883.A0A482WXL1"/>
<dbReference type="InterPro" id="IPR018499">
    <property type="entry name" value="Tetraspanin/Peripherin"/>
</dbReference>
<accession>A0A482WXL1</accession>
<feature type="transmembrane region" description="Helical" evidence="5">
    <location>
        <begin position="248"/>
        <end position="276"/>
    </location>
</feature>
<dbReference type="InParanoid" id="A0A482WXL1"/>